<dbReference type="EMBL" id="ABCK01000031">
    <property type="protein sequence ID" value="EDM25351.1"/>
    <property type="molecule type" value="Genomic_DNA"/>
</dbReference>
<name>A6DSJ8_9BACT</name>
<reference evidence="8 9" key="1">
    <citation type="journal article" date="2010" name="J. Bacteriol.">
        <title>Genome sequence of Lentisphaera araneosa HTCC2155T, the type species of the order Lentisphaerales in the phylum Lentisphaerae.</title>
        <authorList>
            <person name="Thrash J.C."/>
            <person name="Cho J.C."/>
            <person name="Vergin K.L."/>
            <person name="Morris R.M."/>
            <person name="Giovannoni S.J."/>
        </authorList>
    </citation>
    <scope>NUCLEOTIDE SEQUENCE [LARGE SCALE GENOMIC DNA]</scope>
    <source>
        <strain evidence="8 9">HTCC2155</strain>
    </source>
</reference>
<dbReference type="InterPro" id="IPR051906">
    <property type="entry name" value="TolC-like"/>
</dbReference>
<keyword evidence="5" id="KW-0812">Transmembrane</keyword>
<dbReference type="InterPro" id="IPR003423">
    <property type="entry name" value="OMP_efflux"/>
</dbReference>
<keyword evidence="3" id="KW-0813">Transport</keyword>
<dbReference type="Proteomes" id="UP000004947">
    <property type="component" value="Unassembled WGS sequence"/>
</dbReference>
<dbReference type="AlphaFoldDB" id="A6DSJ8"/>
<dbReference type="GO" id="GO:0015288">
    <property type="term" value="F:porin activity"/>
    <property type="evidence" value="ECO:0007669"/>
    <property type="project" value="TreeGrafter"/>
</dbReference>
<comment type="similarity">
    <text evidence="2">Belongs to the outer membrane factor (OMF) (TC 1.B.17) family.</text>
</comment>
<protein>
    <submittedName>
        <fullName evidence="8">Putative outer membrane efflux protein</fullName>
    </submittedName>
</protein>
<dbReference type="GO" id="GO:0009279">
    <property type="term" value="C:cell outer membrane"/>
    <property type="evidence" value="ECO:0007669"/>
    <property type="project" value="UniProtKB-SubCell"/>
</dbReference>
<dbReference type="SUPFAM" id="SSF56954">
    <property type="entry name" value="Outer membrane efflux proteins (OEP)"/>
    <property type="match status" value="1"/>
</dbReference>
<gene>
    <name evidence="8" type="ORF">LNTAR_21935</name>
</gene>
<dbReference type="Pfam" id="PF02321">
    <property type="entry name" value="OEP"/>
    <property type="match status" value="1"/>
</dbReference>
<keyword evidence="9" id="KW-1185">Reference proteome</keyword>
<dbReference type="Gene3D" id="1.20.1600.10">
    <property type="entry name" value="Outer membrane efflux proteins (OEP)"/>
    <property type="match status" value="1"/>
</dbReference>
<dbReference type="PANTHER" id="PTHR30026:SF20">
    <property type="entry name" value="OUTER MEMBRANE PROTEIN TOLC"/>
    <property type="match status" value="1"/>
</dbReference>
<dbReference type="GO" id="GO:0015562">
    <property type="term" value="F:efflux transmembrane transporter activity"/>
    <property type="evidence" value="ECO:0007669"/>
    <property type="project" value="InterPro"/>
</dbReference>
<accession>A6DSJ8</accession>
<keyword evidence="7" id="KW-0998">Cell outer membrane</keyword>
<dbReference type="RefSeq" id="WP_007280807.1">
    <property type="nucleotide sequence ID" value="NZ_ABCK01000031.1"/>
</dbReference>
<dbReference type="OrthoDB" id="9811587at2"/>
<dbReference type="PANTHER" id="PTHR30026">
    <property type="entry name" value="OUTER MEMBRANE PROTEIN TOLC"/>
    <property type="match status" value="1"/>
</dbReference>
<keyword evidence="4" id="KW-1134">Transmembrane beta strand</keyword>
<evidence type="ECO:0000256" key="1">
    <source>
        <dbReference type="ARBA" id="ARBA00004442"/>
    </source>
</evidence>
<evidence type="ECO:0000313" key="9">
    <source>
        <dbReference type="Proteomes" id="UP000004947"/>
    </source>
</evidence>
<evidence type="ECO:0000256" key="7">
    <source>
        <dbReference type="ARBA" id="ARBA00023237"/>
    </source>
</evidence>
<organism evidence="8 9">
    <name type="scientific">Lentisphaera araneosa HTCC2155</name>
    <dbReference type="NCBI Taxonomy" id="313628"/>
    <lineage>
        <taxon>Bacteria</taxon>
        <taxon>Pseudomonadati</taxon>
        <taxon>Lentisphaerota</taxon>
        <taxon>Lentisphaeria</taxon>
        <taxon>Lentisphaerales</taxon>
        <taxon>Lentisphaeraceae</taxon>
        <taxon>Lentisphaera</taxon>
    </lineage>
</organism>
<proteinExistence type="inferred from homology"/>
<sequence>MKNLLFIFLFACSLQAQKKTWAIDDIIEYAVKNSHTIKTSELSLENRVQNSAIARAAYDLSISSTASSKTDGSSDAQTFRLNQPLPAGFEFNVTGAHSQDGDNNTDNTDLGISLSKQILGGGSLSTSLKNIRNAHTDELISLNSLKRSKRDLVRDVMNSFYRLIRVTKSLDISKRRLETSKKNLEMAIAREDPLDISSAKINVPRDEISVIAAGVRLKNELDNLQVLMGLAPEEEFKVETNFEFSLAKPNSVEDMKYAQQNSEDFLNVELARIKLTRELEDRDERNSVDVSLFVRHNLENDTNENINLRGKEDTTVGVNVNWTLGNRAEIAQLQIAKNNLRENNFDYKILYNDRLQSLRSLERALNELNTSIQVQIQEIKFNEEQVELYKDRWESGKMAILEYLRSQNRLEDSRIQLINLQTNYMETLQNYLFDTGMSYAPNLTIVKKEKLTDLEEITIFK</sequence>
<evidence type="ECO:0000256" key="6">
    <source>
        <dbReference type="ARBA" id="ARBA00023136"/>
    </source>
</evidence>
<evidence type="ECO:0000256" key="4">
    <source>
        <dbReference type="ARBA" id="ARBA00022452"/>
    </source>
</evidence>
<comment type="subcellular location">
    <subcellularLocation>
        <location evidence="1">Cell outer membrane</location>
    </subcellularLocation>
</comment>
<dbReference type="STRING" id="313628.LNTAR_21935"/>
<comment type="caution">
    <text evidence="8">The sequence shown here is derived from an EMBL/GenBank/DDBJ whole genome shotgun (WGS) entry which is preliminary data.</text>
</comment>
<evidence type="ECO:0000256" key="5">
    <source>
        <dbReference type="ARBA" id="ARBA00022692"/>
    </source>
</evidence>
<evidence type="ECO:0000256" key="3">
    <source>
        <dbReference type="ARBA" id="ARBA00022448"/>
    </source>
</evidence>
<evidence type="ECO:0000313" key="8">
    <source>
        <dbReference type="EMBL" id="EDM25351.1"/>
    </source>
</evidence>
<keyword evidence="6" id="KW-0472">Membrane</keyword>
<dbReference type="GO" id="GO:1990281">
    <property type="term" value="C:efflux pump complex"/>
    <property type="evidence" value="ECO:0007669"/>
    <property type="project" value="TreeGrafter"/>
</dbReference>
<evidence type="ECO:0000256" key="2">
    <source>
        <dbReference type="ARBA" id="ARBA00007613"/>
    </source>
</evidence>